<evidence type="ECO:0000313" key="1">
    <source>
        <dbReference type="EMBL" id="MBW3093604.1"/>
    </source>
</evidence>
<keyword evidence="2" id="KW-1185">Reference proteome</keyword>
<reference evidence="1 2" key="1">
    <citation type="submission" date="2021-05" db="EMBL/GenBank/DDBJ databases">
        <title>Phylogenetic classification of ten novel species belonging to the genus Bifidobacterium comprising B. colchicus sp. nov., B. abeli sp. nov., B. bicoloris sp. nov., B. guerezis sp. nov., B. rosaliae sp. nov., B. santillanensis sp. nov., B. argentati sp. nov., B. amazzoni sp. nov., B. pluviali sp. nov., and B. pinnaculum sp. nov.</title>
        <authorList>
            <person name="Lugli G.A."/>
            <person name="Ruiz Garcia L."/>
            <person name="Margolles A."/>
            <person name="Ventura M."/>
        </authorList>
    </citation>
    <scope>NUCLEOTIDE SEQUENCE [LARGE SCALE GENOMIC DNA]</scope>
    <source>
        <strain evidence="1 2">82T10</strain>
    </source>
</reference>
<protein>
    <submittedName>
        <fullName evidence="1">Uncharacterized protein</fullName>
    </submittedName>
</protein>
<organism evidence="1 2">
    <name type="scientific">Bifidobacterium miconis</name>
    <dbReference type="NCBI Taxonomy" id="2834435"/>
    <lineage>
        <taxon>Bacteria</taxon>
        <taxon>Bacillati</taxon>
        <taxon>Actinomycetota</taxon>
        <taxon>Actinomycetes</taxon>
        <taxon>Bifidobacteriales</taxon>
        <taxon>Bifidobacteriaceae</taxon>
        <taxon>Bifidobacterium</taxon>
    </lineage>
</organism>
<gene>
    <name evidence="1" type="ORF">KIH79_11870</name>
</gene>
<dbReference type="Proteomes" id="UP000700815">
    <property type="component" value="Unassembled WGS sequence"/>
</dbReference>
<dbReference type="RefSeq" id="WP_219059568.1">
    <property type="nucleotide sequence ID" value="NZ_JAHBBH010000053.1"/>
</dbReference>
<sequence length="256" mass="27179">YNSGGYLSDDPANDGASAWIHVAETGELTGTRPGRPDGSGSKRMVRGFVPYSGESALGYFGALRSAASFVMRDPDDGGLRGYGCELIDDVCGRDSNDARSDAWSRDGDVLAAIAAGLSGASHGDAVAVTNGENRRADDYAIRPTDGLRVRFFDTVHDWAVKLDRDALAEVRCATVEAGDESVRSTVRQVTLTIDNVTGDAHDGTLSLRMPAAGTYRLTVNGDEQSATAVQLDADWHRITVPFPDAVVNMVHIVAES</sequence>
<name>A0ABS6WJ40_9BIFI</name>
<feature type="non-terminal residue" evidence="1">
    <location>
        <position position="1"/>
    </location>
</feature>
<dbReference type="EMBL" id="JAHBBH010000053">
    <property type="protein sequence ID" value="MBW3093604.1"/>
    <property type="molecule type" value="Genomic_DNA"/>
</dbReference>
<comment type="caution">
    <text evidence="1">The sequence shown here is derived from an EMBL/GenBank/DDBJ whole genome shotgun (WGS) entry which is preliminary data.</text>
</comment>
<evidence type="ECO:0000313" key="2">
    <source>
        <dbReference type="Proteomes" id="UP000700815"/>
    </source>
</evidence>
<proteinExistence type="predicted"/>
<accession>A0ABS6WJ40</accession>